<name>A0AAE1BNK9_PETCI</name>
<sequence length="67" mass="7526">MEKEEEVGGIEEKYNPVSEGAGVGRGTEHVQSVLTNQPTNHPKYPSLPFPSSHPTTKHDRPHRPRRN</sequence>
<accession>A0AAE1BNK9</accession>
<keyword evidence="3" id="KW-1185">Reference proteome</keyword>
<proteinExistence type="predicted"/>
<reference evidence="2" key="1">
    <citation type="submission" date="2023-10" db="EMBL/GenBank/DDBJ databases">
        <title>Genome assemblies of two species of porcelain crab, Petrolisthes cinctipes and Petrolisthes manimaculis (Anomura: Porcellanidae).</title>
        <authorList>
            <person name="Angst P."/>
        </authorList>
    </citation>
    <scope>NUCLEOTIDE SEQUENCE</scope>
    <source>
        <strain evidence="2">PB745_01</strain>
        <tissue evidence="2">Gill</tissue>
    </source>
</reference>
<evidence type="ECO:0000256" key="1">
    <source>
        <dbReference type="SAM" id="MobiDB-lite"/>
    </source>
</evidence>
<protein>
    <submittedName>
        <fullName evidence="2">Uncharacterized protein</fullName>
    </submittedName>
</protein>
<gene>
    <name evidence="2" type="ORF">Pcinc_039642</name>
</gene>
<feature type="compositionally biased region" description="Polar residues" evidence="1">
    <location>
        <begin position="29"/>
        <end position="40"/>
    </location>
</feature>
<dbReference type="EMBL" id="JAWQEG010006806">
    <property type="protein sequence ID" value="KAK3853835.1"/>
    <property type="molecule type" value="Genomic_DNA"/>
</dbReference>
<evidence type="ECO:0000313" key="2">
    <source>
        <dbReference type="EMBL" id="KAK3853835.1"/>
    </source>
</evidence>
<evidence type="ECO:0000313" key="3">
    <source>
        <dbReference type="Proteomes" id="UP001286313"/>
    </source>
</evidence>
<dbReference type="Proteomes" id="UP001286313">
    <property type="component" value="Unassembled WGS sequence"/>
</dbReference>
<comment type="caution">
    <text evidence="2">The sequence shown here is derived from an EMBL/GenBank/DDBJ whole genome shotgun (WGS) entry which is preliminary data.</text>
</comment>
<feature type="region of interest" description="Disordered" evidence="1">
    <location>
        <begin position="1"/>
        <end position="67"/>
    </location>
</feature>
<dbReference type="AlphaFoldDB" id="A0AAE1BNK9"/>
<organism evidence="2 3">
    <name type="scientific">Petrolisthes cinctipes</name>
    <name type="common">Flat porcelain crab</name>
    <dbReference type="NCBI Taxonomy" id="88211"/>
    <lineage>
        <taxon>Eukaryota</taxon>
        <taxon>Metazoa</taxon>
        <taxon>Ecdysozoa</taxon>
        <taxon>Arthropoda</taxon>
        <taxon>Crustacea</taxon>
        <taxon>Multicrustacea</taxon>
        <taxon>Malacostraca</taxon>
        <taxon>Eumalacostraca</taxon>
        <taxon>Eucarida</taxon>
        <taxon>Decapoda</taxon>
        <taxon>Pleocyemata</taxon>
        <taxon>Anomura</taxon>
        <taxon>Galatheoidea</taxon>
        <taxon>Porcellanidae</taxon>
        <taxon>Petrolisthes</taxon>
    </lineage>
</organism>